<dbReference type="PANTHER" id="PTHR12526:SF638">
    <property type="entry name" value="SPORE COAT PROTEIN SA"/>
    <property type="match status" value="1"/>
</dbReference>
<evidence type="ECO:0000313" key="4">
    <source>
        <dbReference type="Proteomes" id="UP001228376"/>
    </source>
</evidence>
<keyword evidence="3" id="KW-0808">Transferase</keyword>
<dbReference type="CDD" id="cd03811">
    <property type="entry name" value="GT4_GT28_WabH-like"/>
    <property type="match status" value="1"/>
</dbReference>
<dbReference type="Gene3D" id="3.40.50.2000">
    <property type="entry name" value="Glycogen Phosphorylase B"/>
    <property type="match status" value="2"/>
</dbReference>
<reference evidence="3 4" key="1">
    <citation type="submission" date="2023-10" db="EMBL/GenBank/DDBJ databases">
        <title>179-bfca-hs.</title>
        <authorList>
            <person name="Miliotis G."/>
            <person name="Sengupta P."/>
            <person name="Hameed A."/>
            <person name="Chuvochina M."/>
            <person name="Mcdonagh F."/>
            <person name="Simpson A.C."/>
            <person name="Singh N.K."/>
            <person name="Rekha P.D."/>
            <person name="Raman K."/>
            <person name="Hugenholtz P."/>
            <person name="Venkateswaran K."/>
        </authorList>
    </citation>
    <scope>NUCLEOTIDE SEQUENCE [LARGE SCALE GENOMIC DNA]</scope>
    <source>
        <strain evidence="3 4">179-BFC-A-HS</strain>
    </source>
</reference>
<sequence>MRRRILHLNAGNETGGGMHHIVSLLNEFSREEFVLGVLEKGELEKRAKALHINTVHFSKKRFPLASLRQIKKYMQQENIHIIHSHGPRANVFANALRRRANFRWIVTMHSNPQHDFSGKGIRGKLLEQLHMHALRRADRIILVSEDLRKKMALRGLDKNRMITARNGIDFKEKITMQVQKEDFGIGENDFIFLMVARLVPVKDHALALRAFAKVCKLRGGCHLLLAGDGQEKDRLQRLTEQLGIASFVHFLGEREDVHALYKLANITLLTSKSEGFPLVLLESARAKTPAIATNVGVIAEIIPDAAHGWVVTAGDAASICEAMQEAIIFEEQGRLQSMGEKFYQHASHHFSVEKFANKIYNVYNTM</sequence>
<dbReference type="Pfam" id="PF00534">
    <property type="entry name" value="Glycos_transf_1"/>
    <property type="match status" value="1"/>
</dbReference>
<feature type="domain" description="Glycosyltransferase subfamily 4-like N-terminal" evidence="2">
    <location>
        <begin position="15"/>
        <end position="170"/>
    </location>
</feature>
<dbReference type="RefSeq" id="WP_320384300.1">
    <property type="nucleotide sequence ID" value="NZ_JAROCA020000001.1"/>
</dbReference>
<name>A0ABU5CET7_9BACI</name>
<keyword evidence="3" id="KW-0328">Glycosyltransferase</keyword>
<feature type="domain" description="Glycosyl transferase family 1" evidence="1">
    <location>
        <begin position="179"/>
        <end position="329"/>
    </location>
</feature>
<dbReference type="EMBL" id="JAROCA020000001">
    <property type="protein sequence ID" value="MDY0404735.1"/>
    <property type="molecule type" value="Genomic_DNA"/>
</dbReference>
<protein>
    <submittedName>
        <fullName evidence="3">Glycosyltransferase</fullName>
        <ecNumber evidence="3">2.4.-.-</ecNumber>
    </submittedName>
</protein>
<comment type="caution">
    <text evidence="3">The sequence shown here is derived from an EMBL/GenBank/DDBJ whole genome shotgun (WGS) entry which is preliminary data.</text>
</comment>
<proteinExistence type="predicted"/>
<dbReference type="SUPFAM" id="SSF53756">
    <property type="entry name" value="UDP-Glycosyltransferase/glycogen phosphorylase"/>
    <property type="match status" value="1"/>
</dbReference>
<gene>
    <name evidence="3" type="ORF">P5G51_004350</name>
</gene>
<dbReference type="InterPro" id="IPR001296">
    <property type="entry name" value="Glyco_trans_1"/>
</dbReference>
<dbReference type="Proteomes" id="UP001228376">
    <property type="component" value="Unassembled WGS sequence"/>
</dbReference>
<accession>A0ABU5CET7</accession>
<evidence type="ECO:0000259" key="2">
    <source>
        <dbReference type="Pfam" id="PF13439"/>
    </source>
</evidence>
<evidence type="ECO:0000313" key="3">
    <source>
        <dbReference type="EMBL" id="MDY0404735.1"/>
    </source>
</evidence>
<keyword evidence="4" id="KW-1185">Reference proteome</keyword>
<dbReference type="PANTHER" id="PTHR12526">
    <property type="entry name" value="GLYCOSYLTRANSFERASE"/>
    <property type="match status" value="1"/>
</dbReference>
<dbReference type="EC" id="2.4.-.-" evidence="3"/>
<dbReference type="Pfam" id="PF13439">
    <property type="entry name" value="Glyco_transf_4"/>
    <property type="match status" value="1"/>
</dbReference>
<evidence type="ECO:0000259" key="1">
    <source>
        <dbReference type="Pfam" id="PF00534"/>
    </source>
</evidence>
<dbReference type="GO" id="GO:0016757">
    <property type="term" value="F:glycosyltransferase activity"/>
    <property type="evidence" value="ECO:0007669"/>
    <property type="project" value="UniProtKB-KW"/>
</dbReference>
<dbReference type="InterPro" id="IPR028098">
    <property type="entry name" value="Glyco_trans_4-like_N"/>
</dbReference>
<organism evidence="3 4">
    <name type="scientific">Tigheibacillus jepli</name>
    <dbReference type="NCBI Taxonomy" id="3035914"/>
    <lineage>
        <taxon>Bacteria</taxon>
        <taxon>Bacillati</taxon>
        <taxon>Bacillota</taxon>
        <taxon>Bacilli</taxon>
        <taxon>Bacillales</taxon>
        <taxon>Bacillaceae</taxon>
        <taxon>Tigheibacillus</taxon>
    </lineage>
</organism>